<dbReference type="OrthoDB" id="4728166at2"/>
<name>A0A229T244_9PSEU</name>
<evidence type="ECO:0000313" key="1">
    <source>
        <dbReference type="EMBL" id="OXM65336.1"/>
    </source>
</evidence>
<evidence type="ECO:0000313" key="2">
    <source>
        <dbReference type="Proteomes" id="UP000215199"/>
    </source>
</evidence>
<proteinExistence type="predicted"/>
<dbReference type="Gene3D" id="3.40.50.410">
    <property type="entry name" value="von Willebrand factor, type A domain"/>
    <property type="match status" value="1"/>
</dbReference>
<dbReference type="EMBL" id="NMUL01000023">
    <property type="protein sequence ID" value="OXM65336.1"/>
    <property type="molecule type" value="Genomic_DNA"/>
</dbReference>
<sequence length="242" mass="24979">MIRPSRLSPGGLQASHLLGLTGSANAPAAALESDEVFYQLGDPGDPSPIPTLLIAVFDDSGSVTGRGGNDPLSKRYAEAEHAFQVVAGRGSPRELGAVLHFDSPCRGDVAPVPLTRRGMTALRRGLRFPTDAVGSSSLESSLRQATQLTEGYPGHATTLVVLSDFLLLDTDPAQVLSDLVTFPGDVHAVVMGSQVPDGVLAGGITVTPVTCDSRPGAVAEALFSSLVTHRPDSSAAAFAEDP</sequence>
<organism evidence="1 2">
    <name type="scientific">Amycolatopsis vastitatis</name>
    <dbReference type="NCBI Taxonomy" id="1905142"/>
    <lineage>
        <taxon>Bacteria</taxon>
        <taxon>Bacillati</taxon>
        <taxon>Actinomycetota</taxon>
        <taxon>Actinomycetes</taxon>
        <taxon>Pseudonocardiales</taxon>
        <taxon>Pseudonocardiaceae</taxon>
        <taxon>Amycolatopsis</taxon>
    </lineage>
</organism>
<dbReference type="AlphaFoldDB" id="A0A229T244"/>
<dbReference type="RefSeq" id="WP_093949740.1">
    <property type="nucleotide sequence ID" value="NZ_NMUL01000023.1"/>
</dbReference>
<gene>
    <name evidence="1" type="ORF">CF165_23710</name>
</gene>
<reference evidence="2" key="1">
    <citation type="submission" date="2017-07" db="EMBL/GenBank/DDBJ databases">
        <title>Comparative genome mining reveals phylogenetic distribution patterns of secondary metabolites in Amycolatopsis.</title>
        <authorList>
            <person name="Adamek M."/>
            <person name="Alanjary M."/>
            <person name="Sales-Ortells H."/>
            <person name="Goodfellow M."/>
            <person name="Bull A.T."/>
            <person name="Kalinowski J."/>
            <person name="Ziemert N."/>
        </authorList>
    </citation>
    <scope>NUCLEOTIDE SEQUENCE [LARGE SCALE GENOMIC DNA]</scope>
    <source>
        <strain evidence="2">H5</strain>
    </source>
</reference>
<accession>A0A229T244</accession>
<evidence type="ECO:0008006" key="3">
    <source>
        <dbReference type="Google" id="ProtNLM"/>
    </source>
</evidence>
<comment type="caution">
    <text evidence="1">The sequence shown here is derived from an EMBL/GenBank/DDBJ whole genome shotgun (WGS) entry which is preliminary data.</text>
</comment>
<keyword evidence="2" id="KW-1185">Reference proteome</keyword>
<dbReference type="Proteomes" id="UP000215199">
    <property type="component" value="Unassembled WGS sequence"/>
</dbReference>
<dbReference type="InterPro" id="IPR036465">
    <property type="entry name" value="vWFA_dom_sf"/>
</dbReference>
<protein>
    <recommendedName>
        <fullName evidence="3">VWFA domain-containing protein</fullName>
    </recommendedName>
</protein>